<keyword evidence="3" id="KW-1185">Reference proteome</keyword>
<name>A0A8J7LQA1_9RHOB</name>
<dbReference type="Proteomes" id="UP000640583">
    <property type="component" value="Unassembled WGS sequence"/>
</dbReference>
<dbReference type="EMBL" id="JADCKQ010000011">
    <property type="protein sequence ID" value="MBI1494831.1"/>
    <property type="molecule type" value="Genomic_DNA"/>
</dbReference>
<dbReference type="Pfam" id="PF13672">
    <property type="entry name" value="PP2C_2"/>
    <property type="match status" value="1"/>
</dbReference>
<evidence type="ECO:0000313" key="3">
    <source>
        <dbReference type="Proteomes" id="UP000640583"/>
    </source>
</evidence>
<dbReference type="SMART" id="SM00331">
    <property type="entry name" value="PP2C_SIG"/>
    <property type="match status" value="1"/>
</dbReference>
<evidence type="ECO:0000259" key="1">
    <source>
        <dbReference type="PROSITE" id="PS51746"/>
    </source>
</evidence>
<comment type="caution">
    <text evidence="2">The sequence shown here is derived from an EMBL/GenBank/DDBJ whole genome shotgun (WGS) entry which is preliminary data.</text>
</comment>
<dbReference type="SUPFAM" id="SSF81606">
    <property type="entry name" value="PP2C-like"/>
    <property type="match status" value="1"/>
</dbReference>
<proteinExistence type="predicted"/>
<accession>A0A8J7LQA1</accession>
<reference evidence="2" key="1">
    <citation type="submission" date="2020-10" db="EMBL/GenBank/DDBJ databases">
        <title>Paenihalocynthiibacter styelae gen. nov., sp. nov., isolated from stalked sea squirt Styela clava.</title>
        <authorList>
            <person name="Kim Y.-O."/>
            <person name="Yoon J.-H."/>
        </authorList>
    </citation>
    <scope>NUCLEOTIDE SEQUENCE</scope>
    <source>
        <strain evidence="2">MYP1-1</strain>
    </source>
</reference>
<sequence length="268" mass="29295">MRYEVALSAEQGHREYQEDAIAARFSSRRDIGYVVVADGMGGHEAGDVASRLVASSWSSVIDRRISETEATESTLADTLPLAAMEANAAIAAYINDKQASPDMGSTLLGTVFYENRFYWISIGDSPLYLFRDGQLIQLNEDHSMGPDIDRLVIEGVLKPEEARHHPDRNCLTSALMGAGISKVDCPEDPREVLPGDILLIASDGLQHLEPREIETVLKKHQNESCQDILDQIMLAIRDANVPDQDNTSVAVVALKPPANAAYAPHISN</sequence>
<dbReference type="Gene3D" id="3.60.40.10">
    <property type="entry name" value="PPM-type phosphatase domain"/>
    <property type="match status" value="1"/>
</dbReference>
<gene>
    <name evidence="2" type="ORF">H1D41_14395</name>
</gene>
<dbReference type="AlphaFoldDB" id="A0A8J7LQA1"/>
<dbReference type="PROSITE" id="PS51746">
    <property type="entry name" value="PPM_2"/>
    <property type="match status" value="1"/>
</dbReference>
<protein>
    <submittedName>
        <fullName evidence="2">Serine/threonine-protein phosphatase</fullName>
    </submittedName>
</protein>
<dbReference type="SMART" id="SM00332">
    <property type="entry name" value="PP2Cc"/>
    <property type="match status" value="1"/>
</dbReference>
<feature type="domain" description="PPM-type phosphatase" evidence="1">
    <location>
        <begin position="4"/>
        <end position="254"/>
    </location>
</feature>
<organism evidence="2 3">
    <name type="scientific">Halocynthiibacter styelae</name>
    <dbReference type="NCBI Taxonomy" id="2761955"/>
    <lineage>
        <taxon>Bacteria</taxon>
        <taxon>Pseudomonadati</taxon>
        <taxon>Pseudomonadota</taxon>
        <taxon>Alphaproteobacteria</taxon>
        <taxon>Rhodobacterales</taxon>
        <taxon>Paracoccaceae</taxon>
        <taxon>Halocynthiibacter</taxon>
    </lineage>
</organism>
<evidence type="ECO:0000313" key="2">
    <source>
        <dbReference type="EMBL" id="MBI1494831.1"/>
    </source>
</evidence>
<dbReference type="CDD" id="cd00143">
    <property type="entry name" value="PP2Cc"/>
    <property type="match status" value="1"/>
</dbReference>
<dbReference type="InterPro" id="IPR036457">
    <property type="entry name" value="PPM-type-like_dom_sf"/>
</dbReference>
<dbReference type="InterPro" id="IPR001932">
    <property type="entry name" value="PPM-type_phosphatase-like_dom"/>
</dbReference>